<comment type="similarity">
    <text evidence="1">Belongs to the MaoP family.</text>
</comment>
<evidence type="ECO:0000313" key="3">
    <source>
        <dbReference type="EMBL" id="OUL57708.1"/>
    </source>
</evidence>
<proteinExistence type="inferred from homology"/>
<protein>
    <recommendedName>
        <fullName evidence="2">Macrodomain Ori protein</fullName>
    </recommendedName>
</protein>
<dbReference type="Proteomes" id="UP000194841">
    <property type="component" value="Unassembled WGS sequence"/>
</dbReference>
<comment type="caution">
    <text evidence="3">The sequence shown here is derived from an EMBL/GenBank/DDBJ whole genome shotgun (WGS) entry which is preliminary data.</text>
</comment>
<reference evidence="3 4" key="1">
    <citation type="submission" date="2017-02" db="EMBL/GenBank/DDBJ databases">
        <title>Pseudoalteromonas ulvae TC14 Genome.</title>
        <authorList>
            <person name="Molmeret M."/>
        </authorList>
    </citation>
    <scope>NUCLEOTIDE SEQUENCE [LARGE SCALE GENOMIC DNA]</scope>
    <source>
        <strain evidence="3">TC14</strain>
    </source>
</reference>
<keyword evidence="4" id="KW-1185">Reference proteome</keyword>
<sequence length="107" mass="12332">MRTGQFEFFDDINFPMGFRRSGSFSISEAELLSSYGDTLIKLQNKVLQPELPDEYDFMMVCDGAKDAQTSLEKVWVKYKKEISRKDTFFSAFGKKETTRPTVDFSNA</sequence>
<name>A0A244CQ59_PSEDV</name>
<organism evidence="3 4">
    <name type="scientific">Pseudoalteromonas ulvae</name>
    <dbReference type="NCBI Taxonomy" id="107327"/>
    <lineage>
        <taxon>Bacteria</taxon>
        <taxon>Pseudomonadati</taxon>
        <taxon>Pseudomonadota</taxon>
        <taxon>Gammaproteobacteria</taxon>
        <taxon>Alteromonadales</taxon>
        <taxon>Pseudoalteromonadaceae</taxon>
        <taxon>Pseudoalteromonas</taxon>
    </lineage>
</organism>
<dbReference type="Pfam" id="PF04219">
    <property type="entry name" value="DUF413"/>
    <property type="match status" value="1"/>
</dbReference>
<evidence type="ECO:0000256" key="2">
    <source>
        <dbReference type="ARBA" id="ARBA00093628"/>
    </source>
</evidence>
<dbReference type="InterPro" id="IPR007335">
    <property type="entry name" value="DUF413"/>
</dbReference>
<gene>
    <name evidence="3" type="ORF">B1199_11655</name>
</gene>
<dbReference type="EMBL" id="MWPV01000003">
    <property type="protein sequence ID" value="OUL57708.1"/>
    <property type="molecule type" value="Genomic_DNA"/>
</dbReference>
<dbReference type="RefSeq" id="WP_086744291.1">
    <property type="nucleotide sequence ID" value="NZ_MWPV01000003.1"/>
</dbReference>
<evidence type="ECO:0000256" key="1">
    <source>
        <dbReference type="ARBA" id="ARBA00093464"/>
    </source>
</evidence>
<accession>A0A244CQ59</accession>
<dbReference type="AlphaFoldDB" id="A0A244CQ59"/>
<evidence type="ECO:0000313" key="4">
    <source>
        <dbReference type="Proteomes" id="UP000194841"/>
    </source>
</evidence>
<dbReference type="OrthoDB" id="6400110at2"/>